<evidence type="ECO:0000256" key="4">
    <source>
        <dbReference type="ARBA" id="ARBA00022452"/>
    </source>
</evidence>
<dbReference type="SUPFAM" id="SSF56935">
    <property type="entry name" value="Porins"/>
    <property type="match status" value="1"/>
</dbReference>
<evidence type="ECO:0000256" key="11">
    <source>
        <dbReference type="ARBA" id="ARBA00023136"/>
    </source>
</evidence>
<dbReference type="GO" id="GO:0015344">
    <property type="term" value="F:siderophore uptake transmembrane transporter activity"/>
    <property type="evidence" value="ECO:0007669"/>
    <property type="project" value="TreeGrafter"/>
</dbReference>
<evidence type="ECO:0000313" key="20">
    <source>
        <dbReference type="Proteomes" id="UP000238042"/>
    </source>
</evidence>
<dbReference type="PROSITE" id="PS52016">
    <property type="entry name" value="TONB_DEPENDENT_REC_3"/>
    <property type="match status" value="1"/>
</dbReference>
<dbReference type="GO" id="GO:0030246">
    <property type="term" value="F:carbohydrate binding"/>
    <property type="evidence" value="ECO:0007669"/>
    <property type="project" value="InterPro"/>
</dbReference>
<keyword evidence="7 16" id="KW-0732">Signal</keyword>
<evidence type="ECO:0000256" key="1">
    <source>
        <dbReference type="ARBA" id="ARBA00004571"/>
    </source>
</evidence>
<evidence type="ECO:0000256" key="5">
    <source>
        <dbReference type="ARBA" id="ARBA00022496"/>
    </source>
</evidence>
<evidence type="ECO:0000256" key="6">
    <source>
        <dbReference type="ARBA" id="ARBA00022692"/>
    </source>
</evidence>
<keyword evidence="11 14" id="KW-0472">Membrane</keyword>
<evidence type="ECO:0000256" key="3">
    <source>
        <dbReference type="ARBA" id="ARBA00022448"/>
    </source>
</evidence>
<dbReference type="InterPro" id="IPR000531">
    <property type="entry name" value="Beta-barrel_TonB"/>
</dbReference>
<feature type="chain" id="PRO_5015431719" evidence="16">
    <location>
        <begin position="23"/>
        <end position="776"/>
    </location>
</feature>
<keyword evidence="9" id="KW-0406">Ion transport</keyword>
<proteinExistence type="inferred from homology"/>
<dbReference type="SUPFAM" id="SSF49452">
    <property type="entry name" value="Starch-binding domain-like"/>
    <property type="match status" value="1"/>
</dbReference>
<evidence type="ECO:0000256" key="12">
    <source>
        <dbReference type="ARBA" id="ARBA00023170"/>
    </source>
</evidence>
<dbReference type="InterPro" id="IPR013784">
    <property type="entry name" value="Carb-bd-like_fold"/>
</dbReference>
<keyword evidence="12 19" id="KW-0675">Receptor</keyword>
<dbReference type="InterPro" id="IPR010105">
    <property type="entry name" value="TonB_sidphr_rcpt"/>
</dbReference>
<evidence type="ECO:0000256" key="7">
    <source>
        <dbReference type="ARBA" id="ARBA00022729"/>
    </source>
</evidence>
<keyword evidence="3 14" id="KW-0813">Transport</keyword>
<dbReference type="Pfam" id="PF07715">
    <property type="entry name" value="Plug"/>
    <property type="match status" value="1"/>
</dbReference>
<evidence type="ECO:0000256" key="13">
    <source>
        <dbReference type="ARBA" id="ARBA00023237"/>
    </source>
</evidence>
<reference evidence="19 20" key="1">
    <citation type="submission" date="2018-02" db="EMBL/GenBank/DDBJ databases">
        <title>Genome sequences of Apibacter spp., gut symbionts of Asian honey bees.</title>
        <authorList>
            <person name="Kwong W.K."/>
            <person name="Steele M.I."/>
            <person name="Moran N.A."/>
        </authorList>
    </citation>
    <scope>NUCLEOTIDE SEQUENCE [LARGE SCALE GENOMIC DNA]</scope>
    <source>
        <strain evidence="20">wkB301</strain>
    </source>
</reference>
<dbReference type="GO" id="GO:0009279">
    <property type="term" value="C:cell outer membrane"/>
    <property type="evidence" value="ECO:0007669"/>
    <property type="project" value="UniProtKB-SubCell"/>
</dbReference>
<evidence type="ECO:0000259" key="17">
    <source>
        <dbReference type="Pfam" id="PF00593"/>
    </source>
</evidence>
<evidence type="ECO:0000256" key="14">
    <source>
        <dbReference type="PROSITE-ProRule" id="PRU01360"/>
    </source>
</evidence>
<dbReference type="GO" id="GO:0015891">
    <property type="term" value="P:siderophore transport"/>
    <property type="evidence" value="ECO:0007669"/>
    <property type="project" value="InterPro"/>
</dbReference>
<dbReference type="Gene3D" id="2.170.130.10">
    <property type="entry name" value="TonB-dependent receptor, plug domain"/>
    <property type="match status" value="1"/>
</dbReference>
<dbReference type="InterPro" id="IPR012910">
    <property type="entry name" value="Plug_dom"/>
</dbReference>
<evidence type="ECO:0000256" key="8">
    <source>
        <dbReference type="ARBA" id="ARBA00023004"/>
    </source>
</evidence>
<keyword evidence="4 14" id="KW-1134">Transmembrane beta strand</keyword>
<dbReference type="GO" id="GO:0038023">
    <property type="term" value="F:signaling receptor activity"/>
    <property type="evidence" value="ECO:0007669"/>
    <property type="project" value="InterPro"/>
</dbReference>
<organism evidence="19 20">
    <name type="scientific">Apibacter adventoris</name>
    <dbReference type="NCBI Taxonomy" id="1679466"/>
    <lineage>
        <taxon>Bacteria</taxon>
        <taxon>Pseudomonadati</taxon>
        <taxon>Bacteroidota</taxon>
        <taxon>Flavobacteriia</taxon>
        <taxon>Flavobacteriales</taxon>
        <taxon>Weeksellaceae</taxon>
        <taxon>Apibacter</taxon>
    </lineage>
</organism>
<dbReference type="Gene3D" id="2.60.40.1120">
    <property type="entry name" value="Carboxypeptidase-like, regulatory domain"/>
    <property type="match status" value="1"/>
</dbReference>
<dbReference type="CDD" id="cd01347">
    <property type="entry name" value="ligand_gated_channel"/>
    <property type="match status" value="1"/>
</dbReference>
<keyword evidence="13 14" id="KW-0998">Cell outer membrane</keyword>
<gene>
    <name evidence="19" type="ORF">C4S77_00430</name>
</gene>
<dbReference type="PANTHER" id="PTHR32552">
    <property type="entry name" value="FERRICHROME IRON RECEPTOR-RELATED"/>
    <property type="match status" value="1"/>
</dbReference>
<accession>A0A2S8AG29</accession>
<protein>
    <submittedName>
        <fullName evidence="19">TonB-dependent siderophore receptor</fullName>
    </submittedName>
</protein>
<dbReference type="Proteomes" id="UP000238042">
    <property type="component" value="Unassembled WGS sequence"/>
</dbReference>
<evidence type="ECO:0000256" key="16">
    <source>
        <dbReference type="SAM" id="SignalP"/>
    </source>
</evidence>
<dbReference type="OrthoDB" id="9775095at2"/>
<evidence type="ECO:0000256" key="9">
    <source>
        <dbReference type="ARBA" id="ARBA00023065"/>
    </source>
</evidence>
<dbReference type="InterPro" id="IPR039426">
    <property type="entry name" value="TonB-dep_rcpt-like"/>
</dbReference>
<comment type="similarity">
    <text evidence="2 14 15">Belongs to the TonB-dependent receptor family.</text>
</comment>
<dbReference type="Gene3D" id="2.40.170.20">
    <property type="entry name" value="TonB-dependent receptor, beta-barrel domain"/>
    <property type="match status" value="1"/>
</dbReference>
<evidence type="ECO:0000256" key="2">
    <source>
        <dbReference type="ARBA" id="ARBA00009810"/>
    </source>
</evidence>
<dbReference type="RefSeq" id="WP_105245254.1">
    <property type="nucleotide sequence ID" value="NZ_PSZM01000001.1"/>
</dbReference>
<dbReference type="Pfam" id="PF00593">
    <property type="entry name" value="TonB_dep_Rec_b-barrel"/>
    <property type="match status" value="1"/>
</dbReference>
<dbReference type="NCBIfam" id="TIGR01783">
    <property type="entry name" value="TonB-siderophor"/>
    <property type="match status" value="1"/>
</dbReference>
<keyword evidence="6 14" id="KW-0812">Transmembrane</keyword>
<dbReference type="InterPro" id="IPR037066">
    <property type="entry name" value="Plug_dom_sf"/>
</dbReference>
<feature type="domain" description="TonB-dependent receptor-like beta-barrel" evidence="17">
    <location>
        <begin position="295"/>
        <end position="748"/>
    </location>
</feature>
<evidence type="ECO:0000256" key="10">
    <source>
        <dbReference type="ARBA" id="ARBA00023077"/>
    </source>
</evidence>
<keyword evidence="10 15" id="KW-0798">TonB box</keyword>
<comment type="subcellular location">
    <subcellularLocation>
        <location evidence="1 14">Cell outer membrane</location>
        <topology evidence="1 14">Multi-pass membrane protein</topology>
    </subcellularLocation>
</comment>
<feature type="signal peptide" evidence="16">
    <location>
        <begin position="1"/>
        <end position="22"/>
    </location>
</feature>
<feature type="domain" description="TonB-dependent receptor plug" evidence="18">
    <location>
        <begin position="132"/>
        <end position="224"/>
    </location>
</feature>
<dbReference type="InterPro" id="IPR036942">
    <property type="entry name" value="Beta-barrel_TonB_sf"/>
</dbReference>
<sequence length="776" mass="87865">MKVFLCLICSFLFLWVNCQELASIEGRVLTSNNLPVQGSEIKIEGDVTIIVYSNKEGEFKIANLNLGEYNIKVSDKDKIIYDGKIKLENAKVYNLIYTEEKSTVKEIEEVVVEGDKIKSNSEYVAKMPLKNIENPQVYTVISKEIMSNQIVTTSEEALKNVPGGSNAVQGPGSGGVGLYLMMRGFSTDIGLRNGLSTNSATLTDMVNVERLEVVKGPSGTLFGSVISYGGMINKITKKPYQNFGGSIDYTTGSWGLSRFTADVNTPVKDSTVLFRINAVYHTEDFFQDYSGRKTWSIDPSFTYKVDDRLTFNLDFELYHTSGNTNFYTKGSGVTVNTFKDLPYNPKKSLSNKNLVSEADIFNAFIEAKYKISDSWTSQSLFSFSKSENKANYLFLTFTDNENVQRRIMKVPSTFTRYNVQQNVLGKFNFGEVKNEFLSGIDYLYYTTEDKRSQVIYDIINVNQPDLSLSVDKYNSLIGAVNPFAEYFRKHNILGVYVSDVVKIQDRLNFLLSLRMDYYKAKGGDYLDMKSYNYDDDQTSWSPKFGIVYEILKDKVSLFGNYMDGFTNVVDTGSPVGQKKSYKPEHANQWEGGIKLDIFEHRIVSTLSYYHIKVKNSLRTVSDGIDTYTVQDGTRKSKGVDIEVKAIPLEGWNLIVGYGYNDSRYVKANASVEGKHPYNTPYNSFNFWTDYTLTKTKLKGLGIGIGGNSIGKSFWDDANTFVISGYTTLDASIFYTHSKYKISLKMNNLTNETYWTSNYWGQPQKPRQFLASLIYKL</sequence>
<dbReference type="PANTHER" id="PTHR32552:SF68">
    <property type="entry name" value="FERRICHROME OUTER MEMBRANE TRANSPORTER_PHAGE RECEPTOR"/>
    <property type="match status" value="1"/>
</dbReference>
<keyword evidence="20" id="KW-1185">Reference proteome</keyword>
<evidence type="ECO:0000313" key="19">
    <source>
        <dbReference type="EMBL" id="PQL95299.1"/>
    </source>
</evidence>
<keyword evidence="5" id="KW-0410">Iron transport</keyword>
<dbReference type="AlphaFoldDB" id="A0A2S8AG29"/>
<comment type="caution">
    <text evidence="19">The sequence shown here is derived from an EMBL/GenBank/DDBJ whole genome shotgun (WGS) entry which is preliminary data.</text>
</comment>
<dbReference type="EMBL" id="PSZM01000001">
    <property type="protein sequence ID" value="PQL95299.1"/>
    <property type="molecule type" value="Genomic_DNA"/>
</dbReference>
<keyword evidence="8" id="KW-0408">Iron</keyword>
<name>A0A2S8AG29_9FLAO</name>
<evidence type="ECO:0000256" key="15">
    <source>
        <dbReference type="RuleBase" id="RU003357"/>
    </source>
</evidence>
<evidence type="ECO:0000259" key="18">
    <source>
        <dbReference type="Pfam" id="PF07715"/>
    </source>
</evidence>